<evidence type="ECO:0000256" key="1">
    <source>
        <dbReference type="SAM" id="Phobius"/>
    </source>
</evidence>
<dbReference type="SUPFAM" id="SSF55166">
    <property type="entry name" value="Hedgehog/DD-peptidase"/>
    <property type="match status" value="1"/>
</dbReference>
<evidence type="ECO:0000259" key="2">
    <source>
        <dbReference type="Pfam" id="PF13539"/>
    </source>
</evidence>
<keyword evidence="1" id="KW-1133">Transmembrane helix</keyword>
<dbReference type="Pfam" id="PF13539">
    <property type="entry name" value="Peptidase_M15_4"/>
    <property type="match status" value="1"/>
</dbReference>
<feature type="domain" description="Peptidase M15C" evidence="2">
    <location>
        <begin position="190"/>
        <end position="253"/>
    </location>
</feature>
<dbReference type="Gene3D" id="3.30.1380.10">
    <property type="match status" value="1"/>
</dbReference>
<organism evidence="3 4">
    <name type="scientific">Aquabacterium commune</name>
    <dbReference type="NCBI Taxonomy" id="70586"/>
    <lineage>
        <taxon>Bacteria</taxon>
        <taxon>Pseudomonadati</taxon>
        <taxon>Pseudomonadota</taxon>
        <taxon>Betaproteobacteria</taxon>
        <taxon>Burkholderiales</taxon>
        <taxon>Aquabacterium</taxon>
    </lineage>
</organism>
<evidence type="ECO:0000313" key="4">
    <source>
        <dbReference type="Proteomes" id="UP000294593"/>
    </source>
</evidence>
<reference evidence="3 4" key="1">
    <citation type="submission" date="2019-03" db="EMBL/GenBank/DDBJ databases">
        <title>Genomic Encyclopedia of Type Strains, Phase IV (KMG-IV): sequencing the most valuable type-strain genomes for metagenomic binning, comparative biology and taxonomic classification.</title>
        <authorList>
            <person name="Goeker M."/>
        </authorList>
    </citation>
    <scope>NUCLEOTIDE SEQUENCE [LARGE SCALE GENOMIC DNA]</scope>
    <source>
        <strain evidence="3 4">DSM 11901</strain>
    </source>
</reference>
<dbReference type="GO" id="GO:0008233">
    <property type="term" value="F:peptidase activity"/>
    <property type="evidence" value="ECO:0007669"/>
    <property type="project" value="InterPro"/>
</dbReference>
<gene>
    <name evidence="3" type="ORF">EV672_10297</name>
</gene>
<accession>A0A4V3CWC2</accession>
<name>A0A4V3CWC2_9BURK</name>
<feature type="transmembrane region" description="Helical" evidence="1">
    <location>
        <begin position="7"/>
        <end position="27"/>
    </location>
</feature>
<dbReference type="EMBL" id="SNXW01000002">
    <property type="protein sequence ID" value="TDP85748.1"/>
    <property type="molecule type" value="Genomic_DNA"/>
</dbReference>
<dbReference type="InterPro" id="IPR039561">
    <property type="entry name" value="Peptidase_M15C"/>
</dbReference>
<protein>
    <submittedName>
        <fullName evidence="3">Peptidoglycan L-alanyl-D-glutamate endopeptidase CwlK</fullName>
    </submittedName>
</protein>
<comment type="caution">
    <text evidence="3">The sequence shown here is derived from an EMBL/GenBank/DDBJ whole genome shotgun (WGS) entry which is preliminary data.</text>
</comment>
<feature type="transmembrane region" description="Helical" evidence="1">
    <location>
        <begin position="58"/>
        <end position="77"/>
    </location>
</feature>
<dbReference type="OrthoDB" id="8479979at2"/>
<dbReference type="InterPro" id="IPR009045">
    <property type="entry name" value="Zn_M74/Hedgehog-like"/>
</dbReference>
<evidence type="ECO:0000313" key="3">
    <source>
        <dbReference type="EMBL" id="TDP85748.1"/>
    </source>
</evidence>
<dbReference type="Proteomes" id="UP000294593">
    <property type="component" value="Unassembled WGS sequence"/>
</dbReference>
<sequence length="276" mass="30275">MQADWAIWGGMLGALLLSGVLVAAWLFPGWWQGAWRGRAVPVPGLSRLAVRRLGRRGAWWWGGLLLLCLPAAVVMAWSRWHPQRLDGFDDATVPANAQVAQLLLGEHLVPPPPVPPDVFLAADIVAEQPFLATADRRWDQMDPAFVQAVLQVFRAMKATHGYDMALLEGWRSPQRQALLAARGPAVTQAGPWQSYHQWGLAADCAFLRDGRLVISERDPWARQGYALFGQVAEQMGLTWGGRWQMADLGHIEWRKPGMQAAMRARAGVGAGAGAAP</sequence>
<dbReference type="AlphaFoldDB" id="A0A4V3CWC2"/>
<dbReference type="CDD" id="cd14845">
    <property type="entry name" value="L-Ala-D-Glu_peptidase_like"/>
    <property type="match status" value="1"/>
</dbReference>
<keyword evidence="1" id="KW-0812">Transmembrane</keyword>
<keyword evidence="4" id="KW-1185">Reference proteome</keyword>
<proteinExistence type="predicted"/>
<keyword evidence="1" id="KW-0472">Membrane</keyword>